<evidence type="ECO:0000256" key="2">
    <source>
        <dbReference type="ARBA" id="ARBA00022598"/>
    </source>
</evidence>
<dbReference type="GO" id="GO:0005739">
    <property type="term" value="C:mitochondrion"/>
    <property type="evidence" value="ECO:0007669"/>
    <property type="project" value="TreeGrafter"/>
</dbReference>
<dbReference type="Gene3D" id="2.40.50.140">
    <property type="entry name" value="Nucleic acid-binding proteins"/>
    <property type="match status" value="1"/>
</dbReference>
<keyword evidence="5" id="KW-0648">Protein biosynthesis</keyword>
<comment type="similarity">
    <text evidence="1">Belongs to the class-II aminoacyl-tRNA synthetase family. Type 1 subfamily.</text>
</comment>
<dbReference type="InterPro" id="IPR004524">
    <property type="entry name" value="Asp-tRNA-ligase_1"/>
</dbReference>
<evidence type="ECO:0000256" key="5">
    <source>
        <dbReference type="ARBA" id="ARBA00022917"/>
    </source>
</evidence>
<dbReference type="Pfam" id="PF00152">
    <property type="entry name" value="tRNA-synt_2"/>
    <property type="match status" value="2"/>
</dbReference>
<feature type="domain" description="Aminoacyl-transfer RNA synthetases class-II family profile" evidence="7">
    <location>
        <begin position="215"/>
        <end position="668"/>
    </location>
</feature>
<dbReference type="RefSeq" id="XP_018991431.1">
    <property type="nucleotide sequence ID" value="XM_019140280.1"/>
</dbReference>
<dbReference type="PRINTS" id="PR01042">
    <property type="entry name" value="TRNASYNTHASP"/>
</dbReference>
<dbReference type="GO" id="GO:0005524">
    <property type="term" value="F:ATP binding"/>
    <property type="evidence" value="ECO:0007669"/>
    <property type="project" value="UniProtKB-KW"/>
</dbReference>
<dbReference type="InterPro" id="IPR004364">
    <property type="entry name" value="Aa-tRNA-synt_II"/>
</dbReference>
<dbReference type="EMBL" id="AWGJ01000009">
    <property type="protein sequence ID" value="ODN75900.1"/>
    <property type="molecule type" value="Genomic_DNA"/>
</dbReference>
<reference evidence="8 9" key="1">
    <citation type="submission" date="2016-06" db="EMBL/GenBank/DDBJ databases">
        <title>Evolution of pathogenesis and genome organization in the Tremellales.</title>
        <authorList>
            <person name="Cuomo C."/>
            <person name="Litvintseva A."/>
            <person name="Heitman J."/>
            <person name="Chen Y."/>
            <person name="Sun S."/>
            <person name="Springer D."/>
            <person name="Dromer F."/>
            <person name="Young S."/>
            <person name="Zeng Q."/>
            <person name="Chapman S."/>
            <person name="Gujja S."/>
            <person name="Saif S."/>
            <person name="Birren B."/>
        </authorList>
    </citation>
    <scope>NUCLEOTIDE SEQUENCE [LARGE SCALE GENOMIC DNA]</scope>
    <source>
        <strain evidence="8 9">CBS 6039</strain>
    </source>
</reference>
<dbReference type="GeneID" id="30157195"/>
<keyword evidence="6" id="KW-0030">Aminoacyl-tRNA synthetase</keyword>
<keyword evidence="9" id="KW-1185">Reference proteome</keyword>
<dbReference type="OrthoDB" id="439710at2759"/>
<evidence type="ECO:0000313" key="8">
    <source>
        <dbReference type="EMBL" id="ODN75900.1"/>
    </source>
</evidence>
<dbReference type="InterPro" id="IPR002312">
    <property type="entry name" value="Asp/Asn-tRNA-synth_IIb"/>
</dbReference>
<dbReference type="PANTHER" id="PTHR22594">
    <property type="entry name" value="ASPARTYL/LYSYL-TRNA SYNTHETASE"/>
    <property type="match status" value="1"/>
</dbReference>
<dbReference type="InterPro" id="IPR045864">
    <property type="entry name" value="aa-tRNA-synth_II/BPL/LPL"/>
</dbReference>
<dbReference type="Proteomes" id="UP000094065">
    <property type="component" value="Unassembled WGS sequence"/>
</dbReference>
<dbReference type="PROSITE" id="PS50862">
    <property type="entry name" value="AA_TRNA_LIGASE_II"/>
    <property type="match status" value="1"/>
</dbReference>
<dbReference type="SUPFAM" id="SSF55681">
    <property type="entry name" value="Class II aaRS and biotin synthetases"/>
    <property type="match status" value="1"/>
</dbReference>
<gene>
    <name evidence="8" type="ORF">L202_05886</name>
</gene>
<keyword evidence="4" id="KW-0067">ATP-binding</keyword>
<dbReference type="Gene3D" id="3.30.930.10">
    <property type="entry name" value="Bira Bifunctional Protein, Domain 2"/>
    <property type="match status" value="1"/>
</dbReference>
<accession>A0A1E3HHS5</accession>
<dbReference type="InterPro" id="IPR006195">
    <property type="entry name" value="aa-tRNA-synth_II"/>
</dbReference>
<evidence type="ECO:0000259" key="7">
    <source>
        <dbReference type="PROSITE" id="PS50862"/>
    </source>
</evidence>
<evidence type="ECO:0000256" key="1">
    <source>
        <dbReference type="ARBA" id="ARBA00006303"/>
    </source>
</evidence>
<dbReference type="Gene3D" id="3.30.1360.30">
    <property type="entry name" value="GAD-like domain"/>
    <property type="match status" value="1"/>
</dbReference>
<protein>
    <recommendedName>
        <fullName evidence="7">Aminoacyl-transfer RNA synthetases class-II family profile domain-containing protein</fullName>
    </recommendedName>
</protein>
<dbReference type="STRING" id="1295533.A0A1E3HHS5"/>
<dbReference type="PANTHER" id="PTHR22594:SF5">
    <property type="entry name" value="ASPARTATE--TRNA LIGASE, MITOCHONDRIAL"/>
    <property type="match status" value="1"/>
</dbReference>
<sequence>MASRVSRALPALRSTSRSAIQKSAPRTLVSGAGVARLRGQVLGRRGNATEALAPREIKPFVEDGTVNAFHGPRPKITHDISKLSTSLENQKVVIAGWLSSQRRASEKLHFYTLRSPSSSSAVQLISKSKQGEGLMDWPLESVVLIEGTVKARKSKPKDATSPVDDIELEIEKAILLNPSDKVLPFYPNKGPLVNEDLRAQHRYLDLRRHELASNLRLRSQVSHIVRTYLHSQHFTEIETPILLNSSPEGAREFLVPTRSPNADGQPTFYALPQSPQQPKQLLISSGAVDRYYQIARCFRDEDGRKDRQPEFTQIDLEMGFVSGAAPEPTPGQDGQEMRSTWAIGGSEVREVVEGMVKKIWKEVKGIELEGWFRVMPYQVAMDVYGSDKPDTRFKSYCLPIGYYPHLSDPSIDKVLMDESPYQVEWMVTPAEQAKGIDVKTIAGDNAFIDYVKITPENTHSWLGESVLTAPLGLQLDKNSPYPGGVEPGDIIWLSRRKKIAEGGWTNLGRLRVQIMEELVSKGLAQLPDEPHFLWITQFPLFTLADEDKAQLSRGRYAATHHPFTAPAFEDLPALKAGDVSNVKGQHYDLVLNGQEIGGGSVRIHDVKLQEYVMREILQLDDEEVGRFDHLLRALKCGAPPHGGIALGFDRLVAILAGAKSIRDVIAFPKSTTGQDPVFRSPSVSGDEVLKEYGLRSLKKEATHEEKEVQV</sequence>
<evidence type="ECO:0000256" key="6">
    <source>
        <dbReference type="ARBA" id="ARBA00023146"/>
    </source>
</evidence>
<dbReference type="InterPro" id="IPR004115">
    <property type="entry name" value="GAD-like_sf"/>
</dbReference>
<evidence type="ECO:0000256" key="3">
    <source>
        <dbReference type="ARBA" id="ARBA00022741"/>
    </source>
</evidence>
<organism evidence="8 9">
    <name type="scientific">Cryptococcus amylolentus CBS 6039</name>
    <dbReference type="NCBI Taxonomy" id="1295533"/>
    <lineage>
        <taxon>Eukaryota</taxon>
        <taxon>Fungi</taxon>
        <taxon>Dikarya</taxon>
        <taxon>Basidiomycota</taxon>
        <taxon>Agaricomycotina</taxon>
        <taxon>Tremellomycetes</taxon>
        <taxon>Tremellales</taxon>
        <taxon>Cryptococcaceae</taxon>
        <taxon>Cryptococcus</taxon>
    </lineage>
</organism>
<keyword evidence="3" id="KW-0547">Nucleotide-binding</keyword>
<keyword evidence="2" id="KW-0436">Ligase</keyword>
<dbReference type="SUPFAM" id="SSF50249">
    <property type="entry name" value="Nucleic acid-binding proteins"/>
    <property type="match status" value="1"/>
</dbReference>
<dbReference type="GO" id="GO:0006422">
    <property type="term" value="P:aspartyl-tRNA aminoacylation"/>
    <property type="evidence" value="ECO:0007669"/>
    <property type="project" value="TreeGrafter"/>
</dbReference>
<name>A0A1E3HHS5_9TREE</name>
<comment type="caution">
    <text evidence="8">The sequence shown here is derived from an EMBL/GenBank/DDBJ whole genome shotgun (WGS) entry which is preliminary data.</text>
</comment>
<dbReference type="InterPro" id="IPR012340">
    <property type="entry name" value="NA-bd_OB-fold"/>
</dbReference>
<evidence type="ECO:0000256" key="4">
    <source>
        <dbReference type="ARBA" id="ARBA00022840"/>
    </source>
</evidence>
<dbReference type="HAMAP" id="MF_00044">
    <property type="entry name" value="Asp_tRNA_synth_type1"/>
    <property type="match status" value="1"/>
</dbReference>
<proteinExistence type="inferred from homology"/>
<evidence type="ECO:0000313" key="9">
    <source>
        <dbReference type="Proteomes" id="UP000094065"/>
    </source>
</evidence>
<dbReference type="GO" id="GO:0004815">
    <property type="term" value="F:aspartate-tRNA ligase activity"/>
    <property type="evidence" value="ECO:0007669"/>
    <property type="project" value="TreeGrafter"/>
</dbReference>
<dbReference type="AlphaFoldDB" id="A0A1E3HHS5"/>